<organism evidence="9 10">
    <name type="scientific">Microbulbifer marinus</name>
    <dbReference type="NCBI Taxonomy" id="658218"/>
    <lineage>
        <taxon>Bacteria</taxon>
        <taxon>Pseudomonadati</taxon>
        <taxon>Pseudomonadota</taxon>
        <taxon>Gammaproteobacteria</taxon>
        <taxon>Cellvibrionales</taxon>
        <taxon>Microbulbiferaceae</taxon>
        <taxon>Microbulbifer</taxon>
    </lineage>
</organism>
<dbReference type="GO" id="GO:0047617">
    <property type="term" value="F:fatty acyl-CoA hydrolase activity"/>
    <property type="evidence" value="ECO:0007669"/>
    <property type="project" value="UniProtKB-EC"/>
</dbReference>
<comment type="catalytic activity">
    <reaction evidence="3">
        <text>a long-chain fatty acyl-CoA + H2O = a long-chain fatty acid + CoA + H(+)</text>
        <dbReference type="Rhea" id="RHEA:67680"/>
        <dbReference type="ChEBI" id="CHEBI:15377"/>
        <dbReference type="ChEBI" id="CHEBI:15378"/>
        <dbReference type="ChEBI" id="CHEBI:57287"/>
        <dbReference type="ChEBI" id="CHEBI:57560"/>
        <dbReference type="ChEBI" id="CHEBI:83139"/>
    </reaction>
</comment>
<accession>A0A1H3VV27</accession>
<dbReference type="AlphaFoldDB" id="A0A1H3VV27"/>
<dbReference type="EMBL" id="FNQO01000001">
    <property type="protein sequence ID" value="SDZ77938.1"/>
    <property type="molecule type" value="Genomic_DNA"/>
</dbReference>
<evidence type="ECO:0000259" key="8">
    <source>
        <dbReference type="Pfam" id="PF03061"/>
    </source>
</evidence>
<dbReference type="RefSeq" id="WP_091384211.1">
    <property type="nucleotide sequence ID" value="NZ_FNQO01000001.1"/>
</dbReference>
<reference evidence="10" key="1">
    <citation type="submission" date="2016-10" db="EMBL/GenBank/DDBJ databases">
        <authorList>
            <person name="Varghese N."/>
            <person name="Submissions S."/>
        </authorList>
    </citation>
    <scope>NUCLEOTIDE SEQUENCE [LARGE SCALE GENOMIC DNA]</scope>
    <source>
        <strain evidence="10">CGMCC 1.10657</strain>
    </source>
</reference>
<feature type="domain" description="Thioesterase" evidence="8">
    <location>
        <begin position="53"/>
        <end position="123"/>
    </location>
</feature>
<evidence type="ECO:0000256" key="2">
    <source>
        <dbReference type="ARBA" id="ARBA00035880"/>
    </source>
</evidence>
<dbReference type="InterPro" id="IPR003736">
    <property type="entry name" value="PAAI_dom"/>
</dbReference>
<dbReference type="Pfam" id="PF03061">
    <property type="entry name" value="4HBT"/>
    <property type="match status" value="1"/>
</dbReference>
<dbReference type="PANTHER" id="PTHR43240:SF20">
    <property type="entry name" value="MEDIUM_LONG-CHAIN ACYL-COA THIOESTERASE YIGI"/>
    <property type="match status" value="1"/>
</dbReference>
<proteinExistence type="inferred from homology"/>
<dbReference type="InterPro" id="IPR006683">
    <property type="entry name" value="Thioestr_dom"/>
</dbReference>
<sequence>MIFTPRDPGFEQRTRESFLGQGFMHTLGAEMSKLTPGHCELEIGFTDALAQQHGFFHGGVIASLADVSGGYAAFSLLPADRTNVTVEFKLNLLLPAQGAKLIATATVLRCGRTLTVCRSDVFAVAGDDSQAFCATALATYMAVDLRYQGSEVK</sequence>
<keyword evidence="10" id="KW-1185">Reference proteome</keyword>
<evidence type="ECO:0000256" key="3">
    <source>
        <dbReference type="ARBA" id="ARBA00036002"/>
    </source>
</evidence>
<gene>
    <name evidence="9" type="ORF">SAMN05216562_0242</name>
</gene>
<evidence type="ECO:0000313" key="10">
    <source>
        <dbReference type="Proteomes" id="UP000198658"/>
    </source>
</evidence>
<dbReference type="OrthoDB" id="4565299at2"/>
<dbReference type="CDD" id="cd03443">
    <property type="entry name" value="PaaI_thioesterase"/>
    <property type="match status" value="1"/>
</dbReference>
<dbReference type="Gene3D" id="3.10.129.10">
    <property type="entry name" value="Hotdog Thioesterase"/>
    <property type="match status" value="1"/>
</dbReference>
<evidence type="ECO:0000313" key="9">
    <source>
        <dbReference type="EMBL" id="SDZ77938.1"/>
    </source>
</evidence>
<evidence type="ECO:0000256" key="6">
    <source>
        <dbReference type="ARBA" id="ARBA00040062"/>
    </source>
</evidence>
<evidence type="ECO:0000256" key="7">
    <source>
        <dbReference type="ARBA" id="ARBA00048062"/>
    </source>
</evidence>
<dbReference type="PANTHER" id="PTHR43240">
    <property type="entry name" value="1,4-DIHYDROXY-2-NAPHTHOYL-COA THIOESTERASE 1"/>
    <property type="match status" value="1"/>
</dbReference>
<dbReference type="InterPro" id="IPR029069">
    <property type="entry name" value="HotDog_dom_sf"/>
</dbReference>
<protein>
    <recommendedName>
        <fullName evidence="6">Medium/long-chain acyl-CoA thioesterase YigI</fullName>
        <ecNumber evidence="5">3.1.2.20</ecNumber>
    </recommendedName>
</protein>
<comment type="similarity">
    <text evidence="4">Belongs to the YigI thioesterase family.</text>
</comment>
<dbReference type="Proteomes" id="UP000198658">
    <property type="component" value="Unassembled WGS sequence"/>
</dbReference>
<dbReference type="STRING" id="658218.SAMN05216562_0242"/>
<dbReference type="SUPFAM" id="SSF54637">
    <property type="entry name" value="Thioesterase/thiol ester dehydrase-isomerase"/>
    <property type="match status" value="1"/>
</dbReference>
<dbReference type="NCBIfam" id="TIGR00369">
    <property type="entry name" value="unchar_dom_1"/>
    <property type="match status" value="1"/>
</dbReference>
<evidence type="ECO:0000256" key="4">
    <source>
        <dbReference type="ARBA" id="ARBA00038381"/>
    </source>
</evidence>
<evidence type="ECO:0000256" key="1">
    <source>
        <dbReference type="ARBA" id="ARBA00022801"/>
    </source>
</evidence>
<comment type="catalytic activity">
    <reaction evidence="2">
        <text>a fatty acyl-CoA + H2O = a fatty acid + CoA + H(+)</text>
        <dbReference type="Rhea" id="RHEA:16781"/>
        <dbReference type="ChEBI" id="CHEBI:15377"/>
        <dbReference type="ChEBI" id="CHEBI:15378"/>
        <dbReference type="ChEBI" id="CHEBI:28868"/>
        <dbReference type="ChEBI" id="CHEBI:57287"/>
        <dbReference type="ChEBI" id="CHEBI:77636"/>
        <dbReference type="EC" id="3.1.2.20"/>
    </reaction>
</comment>
<comment type="catalytic activity">
    <reaction evidence="7">
        <text>a medium-chain fatty acyl-CoA + H2O = a medium-chain fatty acid + CoA + H(+)</text>
        <dbReference type="Rhea" id="RHEA:68184"/>
        <dbReference type="ChEBI" id="CHEBI:15377"/>
        <dbReference type="ChEBI" id="CHEBI:15378"/>
        <dbReference type="ChEBI" id="CHEBI:57287"/>
        <dbReference type="ChEBI" id="CHEBI:59558"/>
        <dbReference type="ChEBI" id="CHEBI:90546"/>
    </reaction>
</comment>
<name>A0A1H3VV27_9GAMM</name>
<evidence type="ECO:0000256" key="5">
    <source>
        <dbReference type="ARBA" id="ARBA00038894"/>
    </source>
</evidence>
<dbReference type="EC" id="3.1.2.20" evidence="5"/>
<keyword evidence="1" id="KW-0378">Hydrolase</keyword>